<dbReference type="EMBL" id="CASHTH010000281">
    <property type="protein sequence ID" value="CAI7996834.1"/>
    <property type="molecule type" value="Genomic_DNA"/>
</dbReference>
<keyword evidence="4" id="KW-1185">Reference proteome</keyword>
<organism evidence="3 4">
    <name type="scientific">Geodia barretti</name>
    <name type="common">Barrett's horny sponge</name>
    <dbReference type="NCBI Taxonomy" id="519541"/>
    <lineage>
        <taxon>Eukaryota</taxon>
        <taxon>Metazoa</taxon>
        <taxon>Porifera</taxon>
        <taxon>Demospongiae</taxon>
        <taxon>Heteroscleromorpha</taxon>
        <taxon>Tetractinellida</taxon>
        <taxon>Astrophorina</taxon>
        <taxon>Geodiidae</taxon>
        <taxon>Geodia</taxon>
    </lineage>
</organism>
<comment type="caution">
    <text evidence="3">The sequence shown here is derived from an EMBL/GenBank/DDBJ whole genome shotgun (WGS) entry which is preliminary data.</text>
</comment>
<dbReference type="InterPro" id="IPR036928">
    <property type="entry name" value="AS_sf"/>
</dbReference>
<evidence type="ECO:0000256" key="1">
    <source>
        <dbReference type="ARBA" id="ARBA00009199"/>
    </source>
</evidence>
<dbReference type="InterPro" id="IPR020556">
    <property type="entry name" value="Amidase_CS"/>
</dbReference>
<dbReference type="SUPFAM" id="SSF75304">
    <property type="entry name" value="Amidase signature (AS) enzymes"/>
    <property type="match status" value="2"/>
</dbReference>
<gene>
    <name evidence="3" type="ORF">GBAR_LOCUS1974</name>
</gene>
<feature type="domain" description="Amidase" evidence="2">
    <location>
        <begin position="155"/>
        <end position="243"/>
    </location>
</feature>
<reference evidence="3" key="1">
    <citation type="submission" date="2023-03" db="EMBL/GenBank/DDBJ databases">
        <authorList>
            <person name="Steffen K."/>
            <person name="Cardenas P."/>
        </authorList>
    </citation>
    <scope>NUCLEOTIDE SEQUENCE</scope>
</reference>
<evidence type="ECO:0000313" key="4">
    <source>
        <dbReference type="Proteomes" id="UP001174909"/>
    </source>
</evidence>
<dbReference type="Gene3D" id="3.90.1300.10">
    <property type="entry name" value="Amidase signature (AS) domain"/>
    <property type="match status" value="2"/>
</dbReference>
<sequence length="247" mass="25110">MGQHGVLTDDLNAFANLDVHVPGAPDGPLSGMTFAAKDIFDVAGHVTGGGNPDWQRTHGPAESTAPAVQMLLDAGATLVGKTHTDELTRGILGRNPHYGTPVNPAAPGRVPGGSSSGSASAVAGGVVDFALGSDTGGSVRMPSSFCGLYDQVAASNAVRQEVRSRVNDLLGDGAIICMPSSPAPAPLPDMPVPERQELGVRIGRLTCIGGMTGCPQINLPLAKVDGLPVGLSLMGARGSDEMLMRSQ</sequence>
<evidence type="ECO:0000259" key="2">
    <source>
        <dbReference type="Pfam" id="PF01425"/>
    </source>
</evidence>
<dbReference type="InterPro" id="IPR023631">
    <property type="entry name" value="Amidase_dom"/>
</dbReference>
<proteinExistence type="inferred from homology"/>
<dbReference type="PANTHER" id="PTHR46310">
    <property type="entry name" value="AMIDASE 1"/>
    <property type="match status" value="1"/>
</dbReference>
<comment type="similarity">
    <text evidence="1">Belongs to the amidase family.</text>
</comment>
<feature type="domain" description="Amidase" evidence="2">
    <location>
        <begin position="13"/>
        <end position="149"/>
    </location>
</feature>
<dbReference type="PROSITE" id="PS00571">
    <property type="entry name" value="AMIDASES"/>
    <property type="match status" value="1"/>
</dbReference>
<dbReference type="PANTHER" id="PTHR46310:SF7">
    <property type="entry name" value="AMIDASE 1"/>
    <property type="match status" value="1"/>
</dbReference>
<evidence type="ECO:0000313" key="3">
    <source>
        <dbReference type="EMBL" id="CAI7996834.1"/>
    </source>
</evidence>
<name>A0AA35QZM2_GEOBA</name>
<dbReference type="Proteomes" id="UP001174909">
    <property type="component" value="Unassembled WGS sequence"/>
</dbReference>
<accession>A0AA35QZM2</accession>
<dbReference type="Pfam" id="PF01425">
    <property type="entry name" value="Amidase"/>
    <property type="match status" value="2"/>
</dbReference>
<protein>
    <submittedName>
        <fullName evidence="3">Amidase 1</fullName>
    </submittedName>
</protein>
<dbReference type="AlphaFoldDB" id="A0AA35QZM2"/>